<accession>A0A7C8LU49</accession>
<sequence length="385" mass="44124">MKKNKILLLCMILNLALLTGCWDNMSIDRRAFVLGLGIDKFIFDEAKDDPSLNNDKTKYRVAFSFPNIAKFAGEQGLSDEPKFVMISSGPTFSNTYKGLGGRLNKSPYFGHIKSIIFGKELLKDKVLFKEVLDTLQRNSDFSRSIPIVAIDGLATEAIQIIPEGNPLVSIYINQLFKSNKNETMRFQEKDLGELLQNFQEDKMAMIPKLSIGEKDIKIAGAAIIKDYELKGWLDEQQTRGALWLRKKNQRLEISAPYEDFHVAYHVSNAKSEMKFMNKDNELSCHITIQAEGNLDEFILDRNILNVEEIKKVEEAIEKSIKEEVENSLKTLQEKYQADVVGIGKELERQKPKEWEKVKDHWEEVFETLPISIDVQINIRRIGQSK</sequence>
<evidence type="ECO:0000313" key="10">
    <source>
        <dbReference type="EMBL" id="KAE9636082.1"/>
    </source>
</evidence>
<keyword evidence="3" id="KW-0309">Germination</keyword>
<dbReference type="Pfam" id="PF25198">
    <property type="entry name" value="Spore_GerAC_N"/>
    <property type="match status" value="1"/>
</dbReference>
<dbReference type="EMBL" id="WSLF01000002">
    <property type="protein sequence ID" value="KAE9636082.1"/>
    <property type="molecule type" value="Genomic_DNA"/>
</dbReference>
<dbReference type="AlphaFoldDB" id="A0A7C8LU49"/>
<dbReference type="InterPro" id="IPR046953">
    <property type="entry name" value="Spore_GerAC-like_C"/>
</dbReference>
<comment type="similarity">
    <text evidence="2">Belongs to the GerABKC lipoprotein family.</text>
</comment>
<evidence type="ECO:0000313" key="11">
    <source>
        <dbReference type="Proteomes" id="UP000483018"/>
    </source>
</evidence>
<evidence type="ECO:0000256" key="2">
    <source>
        <dbReference type="ARBA" id="ARBA00007886"/>
    </source>
</evidence>
<dbReference type="PROSITE" id="PS51257">
    <property type="entry name" value="PROKAR_LIPOPROTEIN"/>
    <property type="match status" value="1"/>
</dbReference>
<protein>
    <submittedName>
        <fullName evidence="10">Ger(X)C family spore germination protein</fullName>
    </submittedName>
</protein>
<dbReference type="InterPro" id="IPR038501">
    <property type="entry name" value="Spore_GerAC_C_sf"/>
</dbReference>
<evidence type="ECO:0000256" key="4">
    <source>
        <dbReference type="ARBA" id="ARBA00022729"/>
    </source>
</evidence>
<keyword evidence="6" id="KW-0564">Palmitate</keyword>
<dbReference type="PANTHER" id="PTHR35789:SF1">
    <property type="entry name" value="SPORE GERMINATION PROTEIN B3"/>
    <property type="match status" value="1"/>
</dbReference>
<dbReference type="NCBIfam" id="TIGR02887">
    <property type="entry name" value="spore_ger_x_C"/>
    <property type="match status" value="1"/>
</dbReference>
<keyword evidence="5" id="KW-0472">Membrane</keyword>
<dbReference type="PANTHER" id="PTHR35789">
    <property type="entry name" value="SPORE GERMINATION PROTEIN B3"/>
    <property type="match status" value="1"/>
</dbReference>
<keyword evidence="7" id="KW-0449">Lipoprotein</keyword>
<dbReference type="Gene3D" id="3.30.300.210">
    <property type="entry name" value="Nutrient germinant receptor protein C, domain 3"/>
    <property type="match status" value="1"/>
</dbReference>
<comment type="subcellular location">
    <subcellularLocation>
        <location evidence="1">Membrane</location>
        <topology evidence="1">Lipid-anchor</topology>
    </subcellularLocation>
</comment>
<dbReference type="OrthoDB" id="9816067at2"/>
<evidence type="ECO:0000256" key="5">
    <source>
        <dbReference type="ARBA" id="ARBA00023136"/>
    </source>
</evidence>
<name>A0A7C8LU49_9FIRM</name>
<feature type="domain" description="Spore germination protein N-terminal" evidence="9">
    <location>
        <begin position="23"/>
        <end position="210"/>
    </location>
</feature>
<dbReference type="InterPro" id="IPR008844">
    <property type="entry name" value="Spore_GerAC-like"/>
</dbReference>
<reference evidence="10 11" key="1">
    <citation type="submission" date="2019-12" db="EMBL/GenBank/DDBJ databases">
        <title>Defluviitalea raffinosedens, isolated from a biogas fermenter, genome sequencing and characterization.</title>
        <authorList>
            <person name="Rettenmaier R."/>
            <person name="Schneider M."/>
            <person name="Neuhaus K."/>
            <person name="Liebl W."/>
            <person name="Zverlov V."/>
        </authorList>
    </citation>
    <scope>NUCLEOTIDE SEQUENCE [LARGE SCALE GENOMIC DNA]</scope>
    <source>
        <strain evidence="10 11">249c-K6</strain>
    </source>
</reference>
<proteinExistence type="inferred from homology"/>
<evidence type="ECO:0000259" key="9">
    <source>
        <dbReference type="Pfam" id="PF25198"/>
    </source>
</evidence>
<dbReference type="GO" id="GO:0016020">
    <property type="term" value="C:membrane"/>
    <property type="evidence" value="ECO:0007669"/>
    <property type="project" value="UniProtKB-SubCell"/>
</dbReference>
<organism evidence="10 11">
    <name type="scientific">Defluviitalea raffinosedens</name>
    <dbReference type="NCBI Taxonomy" id="1450156"/>
    <lineage>
        <taxon>Bacteria</taxon>
        <taxon>Bacillati</taxon>
        <taxon>Bacillota</taxon>
        <taxon>Clostridia</taxon>
        <taxon>Lachnospirales</taxon>
        <taxon>Defluviitaleaceae</taxon>
        <taxon>Defluviitalea</taxon>
    </lineage>
</organism>
<evidence type="ECO:0000256" key="1">
    <source>
        <dbReference type="ARBA" id="ARBA00004635"/>
    </source>
</evidence>
<dbReference type="GO" id="GO:0009847">
    <property type="term" value="P:spore germination"/>
    <property type="evidence" value="ECO:0007669"/>
    <property type="project" value="InterPro"/>
</dbReference>
<dbReference type="Proteomes" id="UP000483018">
    <property type="component" value="Unassembled WGS sequence"/>
</dbReference>
<dbReference type="InterPro" id="IPR057336">
    <property type="entry name" value="GerAC_N"/>
</dbReference>
<feature type="domain" description="Spore germination GerAC-like C-terminal" evidence="8">
    <location>
        <begin position="220"/>
        <end position="382"/>
    </location>
</feature>
<dbReference type="Pfam" id="PF05504">
    <property type="entry name" value="Spore_GerAC"/>
    <property type="match status" value="1"/>
</dbReference>
<evidence type="ECO:0000256" key="7">
    <source>
        <dbReference type="ARBA" id="ARBA00023288"/>
    </source>
</evidence>
<evidence type="ECO:0000259" key="8">
    <source>
        <dbReference type="Pfam" id="PF05504"/>
    </source>
</evidence>
<comment type="caution">
    <text evidence="10">The sequence shown here is derived from an EMBL/GenBank/DDBJ whole genome shotgun (WGS) entry which is preliminary data.</text>
</comment>
<evidence type="ECO:0000256" key="6">
    <source>
        <dbReference type="ARBA" id="ARBA00023139"/>
    </source>
</evidence>
<evidence type="ECO:0000256" key="3">
    <source>
        <dbReference type="ARBA" id="ARBA00022544"/>
    </source>
</evidence>
<keyword evidence="11" id="KW-1185">Reference proteome</keyword>
<keyword evidence="4" id="KW-0732">Signal</keyword>
<gene>
    <name evidence="10" type="ORF">GND95_02845</name>
</gene>